<evidence type="ECO:0000313" key="3">
    <source>
        <dbReference type="EMBL" id="ESK65335.1"/>
    </source>
</evidence>
<dbReference type="EMBL" id="ACIN03000013">
    <property type="protein sequence ID" value="ESK65335.1"/>
    <property type="molecule type" value="Genomic_DNA"/>
</dbReference>
<protein>
    <submittedName>
        <fullName evidence="3">Phage minor structural protein</fullName>
    </submittedName>
</protein>
<keyword evidence="4" id="KW-1185">Reference proteome</keyword>
<dbReference type="Pfam" id="PF06605">
    <property type="entry name" value="Prophage_tail"/>
    <property type="match status" value="1"/>
</dbReference>
<dbReference type="InterPro" id="IPR010572">
    <property type="entry name" value="Tail_dom"/>
</dbReference>
<dbReference type="STRING" id="592010.GCWU000182_001496"/>
<feature type="region of interest" description="Disordered" evidence="1">
    <location>
        <begin position="216"/>
        <end position="302"/>
    </location>
</feature>
<evidence type="ECO:0000256" key="1">
    <source>
        <dbReference type="SAM" id="MobiDB-lite"/>
    </source>
</evidence>
<feature type="domain" description="Tail spike" evidence="2">
    <location>
        <begin position="161"/>
        <end position="421"/>
    </location>
</feature>
<evidence type="ECO:0000259" key="2">
    <source>
        <dbReference type="Pfam" id="PF06605"/>
    </source>
</evidence>
<gene>
    <name evidence="3" type="ORF">GCWU000182_001496</name>
</gene>
<organism evidence="3 4">
    <name type="scientific">Abiotrophia defectiva ATCC 49176</name>
    <dbReference type="NCBI Taxonomy" id="592010"/>
    <lineage>
        <taxon>Bacteria</taxon>
        <taxon>Bacillati</taxon>
        <taxon>Bacillota</taxon>
        <taxon>Bacilli</taxon>
        <taxon>Lactobacillales</taxon>
        <taxon>Aerococcaceae</taxon>
        <taxon>Abiotrophia</taxon>
    </lineage>
</organism>
<name>W1Q2J0_ABIDE</name>
<sequence>MGVALVISLYPPTQTEFNYHGDIINAAYDCHVKRDDTFYVTFKVLIDDTEEYKKLKREMIVRTYTPDGLDAFRIWDIEKHNDYIQVEAMHVIYDMLTYEIDKININNGTMLDALTSFKSQLRPGHPFTFHTAIDKRRTFNTDKEHKGKFPAMEVFMGGKHSIVGTWEAELLLNGYDIRLVEALGHHTQALLYEHKNISSFEDKTSNKTLVTRIHARSEFHHHDTEEEKEAKQKKKEEDAKEKARLKKEKHDREQAYYKSLNKYQKRVYREAQKRQREKEKLEAEKKKEEDKKRKKEEKEEAKKPTIIEVTVDSPLIDQYSMVYEKSYENNEIEDPDELIRWAMAKFTHEKVDLPSRSIKVETNIIDGTPIAYGDTVMLRYLTHDVEEEIRCIAYDYDGINRNYRSIEMGSTVPTVAETLSQTVSDKVEVKEAVERQVASIMAANGSNRVYFGPEQPDRPREGDIRFYYPQDHPEDITTQVFEDGAWVDKINMYTAERIQEAIDDMEARADEITENLDGIDGTKIEDMAKKIQALDDQAKLSVGIIGNDKEQIFSANRIPVEFDTEHGVTITVEDGKISFKHNGSGFTPGQPYTLAGINRFVERPFSLLTVTGSLPMTVTAKPNNVKYPTRGGQGNSVEIPKAYHDTYVVTAITQGKVPRVYQAHVDKPTTVKVSQDDASAHELVEVDGTVNKITHTGRDAYALCLLPHVETTIRLGDW</sequence>
<dbReference type="AlphaFoldDB" id="W1Q2J0"/>
<dbReference type="InterPro" id="IPR007119">
    <property type="entry name" value="Phage_tail_spike_N"/>
</dbReference>
<reference evidence="3" key="1">
    <citation type="submission" date="2013-06" db="EMBL/GenBank/DDBJ databases">
        <authorList>
            <person name="Weinstock G."/>
            <person name="Sodergren E."/>
            <person name="Clifton S."/>
            <person name="Fulton L."/>
            <person name="Fulton B."/>
            <person name="Courtney L."/>
            <person name="Fronick C."/>
            <person name="Harrison M."/>
            <person name="Strong C."/>
            <person name="Farmer C."/>
            <person name="Delahaunty K."/>
            <person name="Markovic C."/>
            <person name="Hall O."/>
            <person name="Minx P."/>
            <person name="Tomlinson C."/>
            <person name="Mitreva M."/>
            <person name="Nelson J."/>
            <person name="Hou S."/>
            <person name="Wollam A."/>
            <person name="Pepin K.H."/>
            <person name="Johnson M."/>
            <person name="Bhonagiri V."/>
            <person name="Nash W.E."/>
            <person name="Warren W."/>
            <person name="Chinwalla A."/>
            <person name="Mardis E.R."/>
            <person name="Wilson R.K."/>
        </authorList>
    </citation>
    <scope>NUCLEOTIDE SEQUENCE [LARGE SCALE GENOMIC DNA]</scope>
    <source>
        <strain evidence="3">ATCC 49176</strain>
    </source>
</reference>
<dbReference type="HOGENOM" id="CLU_384811_0_0_9"/>
<proteinExistence type="predicted"/>
<dbReference type="NCBIfam" id="TIGR01665">
    <property type="entry name" value="put_anti_recept"/>
    <property type="match status" value="1"/>
</dbReference>
<comment type="caution">
    <text evidence="3">The sequence shown here is derived from an EMBL/GenBank/DDBJ whole genome shotgun (WGS) entry which is preliminary data.</text>
</comment>
<dbReference type="Proteomes" id="UP000019050">
    <property type="component" value="Unassembled WGS sequence"/>
</dbReference>
<dbReference type="OrthoDB" id="2205874at2"/>
<accession>W1Q2J0</accession>
<feature type="compositionally biased region" description="Basic and acidic residues" evidence="1">
    <location>
        <begin position="216"/>
        <end position="255"/>
    </location>
</feature>
<feature type="compositionally biased region" description="Basic and acidic residues" evidence="1">
    <location>
        <begin position="267"/>
        <end position="302"/>
    </location>
</feature>
<evidence type="ECO:0000313" key="4">
    <source>
        <dbReference type="Proteomes" id="UP000019050"/>
    </source>
</evidence>
<dbReference type="eggNOG" id="COG4926">
    <property type="taxonomic scope" value="Bacteria"/>
</dbReference>